<evidence type="ECO:0000313" key="3">
    <source>
        <dbReference type="Proteomes" id="UP000183561"/>
    </source>
</evidence>
<dbReference type="OrthoDB" id="9777711at2"/>
<dbReference type="EMBL" id="FNSV01000005">
    <property type="protein sequence ID" value="SEB63140.1"/>
    <property type="molecule type" value="Genomic_DNA"/>
</dbReference>
<evidence type="ECO:0000313" key="2">
    <source>
        <dbReference type="EMBL" id="SEB63140.1"/>
    </source>
</evidence>
<sequence length="261" mass="26791">MTEDAVLYSVDDGIARVTLNRPARRNAIDLATMKLLSDRIEQAASDTSVGCIVLGGTGDSFCAGGDLGAGMDEIVGAADTMLRTAARAVSGLVRAPQPVIAAIDGPAVGVGASLALASDLVVATVRSHFVLPFAGLGLIPDGGVTATLAASVGRMRAMRILLRRERVTADDALAAGLISAVCEQAELEATVAEWSVDLAAGHRTAITRTKALLNEYALTGLDSALQREAKEQAVRLASSDFREAVEAFTGRSVGAAGTENS</sequence>
<dbReference type="Proteomes" id="UP000183561">
    <property type="component" value="Unassembled WGS sequence"/>
</dbReference>
<comment type="similarity">
    <text evidence="1">Belongs to the enoyl-CoA hydratase/isomerase family.</text>
</comment>
<gene>
    <name evidence="2" type="ORF">SAMN04490239_0965</name>
</gene>
<name>A0A1H4KX91_9NOCA</name>
<dbReference type="InterPro" id="IPR001753">
    <property type="entry name" value="Enoyl-CoA_hydra/iso"/>
</dbReference>
<dbReference type="SUPFAM" id="SSF52096">
    <property type="entry name" value="ClpP/crotonase"/>
    <property type="match status" value="1"/>
</dbReference>
<dbReference type="PANTHER" id="PTHR43459">
    <property type="entry name" value="ENOYL-COA HYDRATASE"/>
    <property type="match status" value="1"/>
</dbReference>
<dbReference type="CDD" id="cd06558">
    <property type="entry name" value="crotonase-like"/>
    <property type="match status" value="1"/>
</dbReference>
<dbReference type="AlphaFoldDB" id="A0A1H4KX91"/>
<protein>
    <submittedName>
        <fullName evidence="2">Enoyl-CoA hydratase</fullName>
    </submittedName>
</protein>
<accession>A0A1H4KX91</accession>
<dbReference type="Gene3D" id="1.10.12.10">
    <property type="entry name" value="Lyase 2-enoyl-coa Hydratase, Chain A, domain 2"/>
    <property type="match status" value="1"/>
</dbReference>
<keyword evidence="3" id="KW-1185">Reference proteome</keyword>
<evidence type="ECO:0000256" key="1">
    <source>
        <dbReference type="ARBA" id="ARBA00005254"/>
    </source>
</evidence>
<dbReference type="InterPro" id="IPR029045">
    <property type="entry name" value="ClpP/crotonase-like_dom_sf"/>
</dbReference>
<organism evidence="2 3">
    <name type="scientific">Rhodococcus koreensis</name>
    <dbReference type="NCBI Taxonomy" id="99653"/>
    <lineage>
        <taxon>Bacteria</taxon>
        <taxon>Bacillati</taxon>
        <taxon>Actinomycetota</taxon>
        <taxon>Actinomycetes</taxon>
        <taxon>Mycobacteriales</taxon>
        <taxon>Nocardiaceae</taxon>
        <taxon>Rhodococcus</taxon>
    </lineage>
</organism>
<proteinExistence type="inferred from homology"/>
<dbReference type="Pfam" id="PF00378">
    <property type="entry name" value="ECH_1"/>
    <property type="match status" value="1"/>
</dbReference>
<dbReference type="Gene3D" id="3.90.226.10">
    <property type="entry name" value="2-enoyl-CoA Hydratase, Chain A, domain 1"/>
    <property type="match status" value="1"/>
</dbReference>
<dbReference type="PANTHER" id="PTHR43459:SF1">
    <property type="entry name" value="EG:BACN32G11.4 PROTEIN"/>
    <property type="match status" value="1"/>
</dbReference>
<dbReference type="RefSeq" id="WP_072946510.1">
    <property type="nucleotide sequence ID" value="NZ_FNSV01000005.1"/>
</dbReference>
<dbReference type="InterPro" id="IPR014748">
    <property type="entry name" value="Enoyl-CoA_hydra_C"/>
</dbReference>
<dbReference type="GO" id="GO:0003824">
    <property type="term" value="F:catalytic activity"/>
    <property type="evidence" value="ECO:0007669"/>
    <property type="project" value="UniProtKB-ARBA"/>
</dbReference>
<reference evidence="3" key="1">
    <citation type="submission" date="2016-10" db="EMBL/GenBank/DDBJ databases">
        <authorList>
            <person name="Varghese N."/>
            <person name="Submissions S."/>
        </authorList>
    </citation>
    <scope>NUCLEOTIDE SEQUENCE [LARGE SCALE GENOMIC DNA]</scope>
    <source>
        <strain evidence="3">DSM 44498</strain>
    </source>
</reference>